<dbReference type="GO" id="GO:0016787">
    <property type="term" value="F:hydrolase activity"/>
    <property type="evidence" value="ECO:0007669"/>
    <property type="project" value="UniProtKB-KW"/>
</dbReference>
<organism evidence="5 6">
    <name type="scientific">Pigmentiphaga aceris</name>
    <dbReference type="NCBI Taxonomy" id="1940612"/>
    <lineage>
        <taxon>Bacteria</taxon>
        <taxon>Pseudomonadati</taxon>
        <taxon>Pseudomonadota</taxon>
        <taxon>Betaproteobacteria</taxon>
        <taxon>Burkholderiales</taxon>
        <taxon>Alcaligenaceae</taxon>
        <taxon>Pigmentiphaga</taxon>
    </lineage>
</organism>
<evidence type="ECO:0000256" key="3">
    <source>
        <dbReference type="ARBA" id="ARBA00022801"/>
    </source>
</evidence>
<sequence>MFLLGRIVGGFPFLRSALSVDLHRIRTTALFRSALVSLSLLAASPAPAAPSPDAPLVTRKADVGHRDFRRAKEILPAIYTGMQEDFYCGCKYEGKDMNLASCGYQVRKQAARASKLEWEHVVAAWALGHQRQCWQNGGRKACGDDPVFARAEGDLVNLVPSIGEVNGDRSNLPFSVWTQRPDTIYGQCQTVVDFKARAVQPRPEVRGRIARIYMYMHETYSLRMSRQDKQLMCAWARSMPVDQWELTRDRRIVARQGTGNRFVTDPKAVATYCA</sequence>
<proteinExistence type="inferred from homology"/>
<evidence type="ECO:0000313" key="6">
    <source>
        <dbReference type="Proteomes" id="UP000325161"/>
    </source>
</evidence>
<keyword evidence="4" id="KW-0732">Signal</keyword>
<evidence type="ECO:0000256" key="4">
    <source>
        <dbReference type="SAM" id="SignalP"/>
    </source>
</evidence>
<dbReference type="Proteomes" id="UP000325161">
    <property type="component" value="Chromosome"/>
</dbReference>
<dbReference type="SUPFAM" id="SSF54060">
    <property type="entry name" value="His-Me finger endonucleases"/>
    <property type="match status" value="1"/>
</dbReference>
<dbReference type="KEGG" id="pacr:FXN63_18385"/>
<dbReference type="PANTHER" id="PTHR33607">
    <property type="entry name" value="ENDONUCLEASE-1"/>
    <property type="match status" value="1"/>
</dbReference>
<dbReference type="PANTHER" id="PTHR33607:SF2">
    <property type="entry name" value="ENDONUCLEASE-1"/>
    <property type="match status" value="1"/>
</dbReference>
<comment type="similarity">
    <text evidence="1">Belongs to the EndA/NucM nuclease family.</text>
</comment>
<feature type="chain" id="PRO_5022772841" evidence="4">
    <location>
        <begin position="49"/>
        <end position="274"/>
    </location>
</feature>
<dbReference type="AlphaFoldDB" id="A0A5C0B0V2"/>
<keyword evidence="5" id="KW-0255">Endonuclease</keyword>
<gene>
    <name evidence="5" type="ORF">FXN63_18385</name>
</gene>
<evidence type="ECO:0000256" key="2">
    <source>
        <dbReference type="ARBA" id="ARBA00022722"/>
    </source>
</evidence>
<dbReference type="RefSeq" id="WP_148816633.1">
    <property type="nucleotide sequence ID" value="NZ_CP043046.1"/>
</dbReference>
<keyword evidence="6" id="KW-1185">Reference proteome</keyword>
<name>A0A5C0B0V2_9BURK</name>
<dbReference type="InterPro" id="IPR044925">
    <property type="entry name" value="His-Me_finger_sf"/>
</dbReference>
<dbReference type="GO" id="GO:0004519">
    <property type="term" value="F:endonuclease activity"/>
    <property type="evidence" value="ECO:0007669"/>
    <property type="project" value="UniProtKB-KW"/>
</dbReference>
<protein>
    <submittedName>
        <fullName evidence="5">Endonuclease</fullName>
    </submittedName>
</protein>
<keyword evidence="3" id="KW-0378">Hydrolase</keyword>
<keyword evidence="2" id="KW-0540">Nuclease</keyword>
<dbReference type="EMBL" id="CP043046">
    <property type="protein sequence ID" value="QEI07586.1"/>
    <property type="molecule type" value="Genomic_DNA"/>
</dbReference>
<dbReference type="Pfam" id="PF04231">
    <property type="entry name" value="Endonuclease_1"/>
    <property type="match status" value="1"/>
</dbReference>
<evidence type="ECO:0000313" key="5">
    <source>
        <dbReference type="EMBL" id="QEI07586.1"/>
    </source>
</evidence>
<dbReference type="InterPro" id="IPR007346">
    <property type="entry name" value="Endonuclease-I"/>
</dbReference>
<feature type="signal peptide" evidence="4">
    <location>
        <begin position="1"/>
        <end position="48"/>
    </location>
</feature>
<reference evidence="5 6" key="1">
    <citation type="submission" date="2019-08" db="EMBL/GenBank/DDBJ databases">
        <title>Amphibian skin-associated Pigmentiphaga: genome sequence and occurrence across geography and hosts.</title>
        <authorList>
            <person name="Bletz M.C."/>
            <person name="Bunk B."/>
            <person name="Sproeer C."/>
            <person name="Biwer P."/>
            <person name="Reiter S."/>
            <person name="Rabemananjara F.C.E."/>
            <person name="Schulz S."/>
            <person name="Overmann J."/>
            <person name="Vences M."/>
        </authorList>
    </citation>
    <scope>NUCLEOTIDE SEQUENCE [LARGE SCALE GENOMIC DNA]</scope>
    <source>
        <strain evidence="5 6">Mada1488</strain>
    </source>
</reference>
<dbReference type="OrthoDB" id="9800417at2"/>
<evidence type="ECO:0000256" key="1">
    <source>
        <dbReference type="ARBA" id="ARBA00006429"/>
    </source>
</evidence>
<accession>A0A5C0B0V2</accession>